<keyword evidence="5" id="KW-0256">Endoplasmic reticulum</keyword>
<keyword evidence="6" id="KW-0931">ER-Golgi transport</keyword>
<dbReference type="Gene3D" id="3.30.1380.20">
    <property type="entry name" value="Trafficking protein particle complex subunit 3"/>
    <property type="match status" value="1"/>
</dbReference>
<accession>A0A7S2U8I3</accession>
<dbReference type="GO" id="GO:0016236">
    <property type="term" value="P:macroautophagy"/>
    <property type="evidence" value="ECO:0007669"/>
    <property type="project" value="UniProtKB-ARBA"/>
</dbReference>
<organism evidence="9">
    <name type="scientific">Attheya septentrionalis</name>
    <dbReference type="NCBI Taxonomy" id="420275"/>
    <lineage>
        <taxon>Eukaryota</taxon>
        <taxon>Sar</taxon>
        <taxon>Stramenopiles</taxon>
        <taxon>Ochrophyta</taxon>
        <taxon>Bacillariophyta</taxon>
        <taxon>Coscinodiscophyceae</taxon>
        <taxon>Chaetocerotophycidae</taxon>
        <taxon>Chaetocerotales</taxon>
        <taxon>Attheyaceae</taxon>
        <taxon>Attheya</taxon>
    </lineage>
</organism>
<dbReference type="SUPFAM" id="SSF111126">
    <property type="entry name" value="Ligand-binding domain in the NO signalling and Golgi transport"/>
    <property type="match status" value="1"/>
</dbReference>
<proteinExistence type="inferred from homology"/>
<dbReference type="GO" id="GO:0048193">
    <property type="term" value="P:Golgi vesicle transport"/>
    <property type="evidence" value="ECO:0007669"/>
    <property type="project" value="InterPro"/>
</dbReference>
<dbReference type="PIRSF" id="PIRSF018293">
    <property type="entry name" value="TRAPP_I_complex_Bet3"/>
    <property type="match status" value="1"/>
</dbReference>
<evidence type="ECO:0000256" key="4">
    <source>
        <dbReference type="ARBA" id="ARBA00022448"/>
    </source>
</evidence>
<dbReference type="CDD" id="cd14942">
    <property type="entry name" value="TRAPPC3_bet3"/>
    <property type="match status" value="1"/>
</dbReference>
<evidence type="ECO:0000256" key="8">
    <source>
        <dbReference type="SAM" id="MobiDB-lite"/>
    </source>
</evidence>
<dbReference type="GO" id="GO:0030008">
    <property type="term" value="C:TRAPP complex"/>
    <property type="evidence" value="ECO:0007669"/>
    <property type="project" value="InterPro"/>
</dbReference>
<dbReference type="InterPro" id="IPR016721">
    <property type="entry name" value="Bet3"/>
</dbReference>
<evidence type="ECO:0008006" key="10">
    <source>
        <dbReference type="Google" id="ProtNLM"/>
    </source>
</evidence>
<dbReference type="FunFam" id="3.30.1380.20:FF:000001">
    <property type="entry name" value="Trafficking protein particle complex subunit BET3"/>
    <property type="match status" value="1"/>
</dbReference>
<evidence type="ECO:0000256" key="6">
    <source>
        <dbReference type="ARBA" id="ARBA00022892"/>
    </source>
</evidence>
<dbReference type="GO" id="GO:0005794">
    <property type="term" value="C:Golgi apparatus"/>
    <property type="evidence" value="ECO:0007669"/>
    <property type="project" value="UniProtKB-SubCell"/>
</dbReference>
<keyword evidence="4" id="KW-0813">Transport</keyword>
<name>A0A7S2U8I3_9STRA</name>
<evidence type="ECO:0000313" key="9">
    <source>
        <dbReference type="EMBL" id="CAD9809882.1"/>
    </source>
</evidence>
<dbReference type="InterPro" id="IPR007194">
    <property type="entry name" value="TRAPP_component"/>
</dbReference>
<comment type="similarity">
    <text evidence="3">Belongs to the TRAPP small subunits family. BET3 subfamily.</text>
</comment>
<dbReference type="InterPro" id="IPR024096">
    <property type="entry name" value="NO_sig/Golgi_transp_ligand-bd"/>
</dbReference>
<comment type="subcellular location">
    <subcellularLocation>
        <location evidence="2">Endoplasmic reticulum</location>
    </subcellularLocation>
    <subcellularLocation>
        <location evidence="1">Golgi apparatus</location>
        <location evidence="1">cis-Golgi network</location>
    </subcellularLocation>
</comment>
<dbReference type="Pfam" id="PF04051">
    <property type="entry name" value="TRAPP"/>
    <property type="match status" value="1"/>
</dbReference>
<gene>
    <name evidence="9" type="ORF">ASEP1449_LOCUS1705</name>
</gene>
<dbReference type="AlphaFoldDB" id="A0A7S2U8I3"/>
<feature type="region of interest" description="Disordered" evidence="8">
    <location>
        <begin position="137"/>
        <end position="157"/>
    </location>
</feature>
<dbReference type="PANTHER" id="PTHR13048">
    <property type="entry name" value="TRAFFICKING PROTEIN PARTICLE COMPLEX SUBUNIT 3"/>
    <property type="match status" value="1"/>
</dbReference>
<evidence type="ECO:0000256" key="3">
    <source>
        <dbReference type="ARBA" id="ARBA00006218"/>
    </source>
</evidence>
<evidence type="ECO:0000256" key="2">
    <source>
        <dbReference type="ARBA" id="ARBA00004240"/>
    </source>
</evidence>
<sequence>MSKANPVASGHALWAKMPKANAELFALTYGSLVTELVRDYDENPEEINAQLDRIGYSIGVRCVDEFLAKAQQSGIAVPPCTNMRDTAEIVAKIGFRMFLGITVEVTNLSPDGRAFSLILYDNPLAIFVELPVSPNATKDDGDNAATNKPASDSSSDLSKLKYSNVFCGVIRGALEQVNLKVECEFVKDVLQGEEVNEIRVELKEVMADGAGDDYKDE</sequence>
<evidence type="ECO:0000256" key="7">
    <source>
        <dbReference type="ARBA" id="ARBA00023034"/>
    </source>
</evidence>
<protein>
    <recommendedName>
        <fullName evidence="10">Trafficking protein particle complex subunit</fullName>
    </recommendedName>
</protein>
<keyword evidence="7" id="KW-0333">Golgi apparatus</keyword>
<reference evidence="9" key="1">
    <citation type="submission" date="2021-01" db="EMBL/GenBank/DDBJ databases">
        <authorList>
            <person name="Corre E."/>
            <person name="Pelletier E."/>
            <person name="Niang G."/>
            <person name="Scheremetjew M."/>
            <person name="Finn R."/>
            <person name="Kale V."/>
            <person name="Holt S."/>
            <person name="Cochrane G."/>
            <person name="Meng A."/>
            <person name="Brown T."/>
            <person name="Cohen L."/>
        </authorList>
    </citation>
    <scope>NUCLEOTIDE SEQUENCE</scope>
    <source>
        <strain evidence="9">CCMP2084</strain>
    </source>
</reference>
<evidence type="ECO:0000256" key="1">
    <source>
        <dbReference type="ARBA" id="ARBA00004222"/>
    </source>
</evidence>
<dbReference type="EMBL" id="HBHQ01002641">
    <property type="protein sequence ID" value="CAD9809882.1"/>
    <property type="molecule type" value="Transcribed_RNA"/>
</dbReference>
<dbReference type="GO" id="GO:0005783">
    <property type="term" value="C:endoplasmic reticulum"/>
    <property type="evidence" value="ECO:0007669"/>
    <property type="project" value="UniProtKB-SubCell"/>
</dbReference>
<evidence type="ECO:0000256" key="5">
    <source>
        <dbReference type="ARBA" id="ARBA00022824"/>
    </source>
</evidence>